<dbReference type="InterPro" id="IPR001789">
    <property type="entry name" value="Sig_transdc_resp-reg_receiver"/>
</dbReference>
<dbReference type="PROSITE" id="PS50043">
    <property type="entry name" value="HTH_LUXR_2"/>
    <property type="match status" value="1"/>
</dbReference>
<dbReference type="InterPro" id="IPR016032">
    <property type="entry name" value="Sig_transdc_resp-reg_C-effctor"/>
</dbReference>
<feature type="domain" description="HTH luxR-type" evidence="6">
    <location>
        <begin position="145"/>
        <end position="210"/>
    </location>
</feature>
<sequence>MIRVMVADDQAVVRAGISAVLAAEPDLEVVGQAADGHSAVAMVASLRPDVVLMDVRMPVLDGLAATASITARASGTRVIVLTTFGLDEYVFGALRAGASGFLLKDAEPARVVDAVRVIARGDALLDPAITQRLLGRLAAASTPAPATALDRFTPRESQVLRHLARGLSNAEIGRALRISPATVKDHVSVILAKLGVRDRLHATIYAYESGLIRPGNH</sequence>
<evidence type="ECO:0000313" key="8">
    <source>
        <dbReference type="EMBL" id="MBB5625850.1"/>
    </source>
</evidence>
<dbReference type="Proteomes" id="UP000588112">
    <property type="component" value="Unassembled WGS sequence"/>
</dbReference>
<dbReference type="InterPro" id="IPR058245">
    <property type="entry name" value="NreC/VraR/RcsB-like_REC"/>
</dbReference>
<organism evidence="8 9">
    <name type="scientific">Sphaerisporangium krabiense</name>
    <dbReference type="NCBI Taxonomy" id="763782"/>
    <lineage>
        <taxon>Bacteria</taxon>
        <taxon>Bacillati</taxon>
        <taxon>Actinomycetota</taxon>
        <taxon>Actinomycetes</taxon>
        <taxon>Streptosporangiales</taxon>
        <taxon>Streptosporangiaceae</taxon>
        <taxon>Sphaerisporangium</taxon>
    </lineage>
</organism>
<dbReference type="InterPro" id="IPR011006">
    <property type="entry name" value="CheY-like_superfamily"/>
</dbReference>
<dbReference type="PRINTS" id="PR00038">
    <property type="entry name" value="HTHLUXR"/>
</dbReference>
<dbReference type="GO" id="GO:0003677">
    <property type="term" value="F:DNA binding"/>
    <property type="evidence" value="ECO:0007669"/>
    <property type="project" value="UniProtKB-KW"/>
</dbReference>
<dbReference type="Gene3D" id="3.40.50.2300">
    <property type="match status" value="1"/>
</dbReference>
<evidence type="ECO:0000256" key="5">
    <source>
        <dbReference type="PROSITE-ProRule" id="PRU00169"/>
    </source>
</evidence>
<dbReference type="PANTHER" id="PTHR43214">
    <property type="entry name" value="TWO-COMPONENT RESPONSE REGULATOR"/>
    <property type="match status" value="1"/>
</dbReference>
<protein>
    <submittedName>
        <fullName evidence="8">DNA-binding NarL/FixJ family response regulator</fullName>
    </submittedName>
</protein>
<feature type="modified residue" description="4-aspartylphosphate" evidence="5">
    <location>
        <position position="54"/>
    </location>
</feature>
<keyword evidence="9" id="KW-1185">Reference proteome</keyword>
<evidence type="ECO:0000256" key="3">
    <source>
        <dbReference type="ARBA" id="ARBA00023125"/>
    </source>
</evidence>
<evidence type="ECO:0000256" key="4">
    <source>
        <dbReference type="ARBA" id="ARBA00023163"/>
    </source>
</evidence>
<comment type="caution">
    <text evidence="8">The sequence shown here is derived from an EMBL/GenBank/DDBJ whole genome shotgun (WGS) entry which is preliminary data.</text>
</comment>
<dbReference type="Pfam" id="PF00072">
    <property type="entry name" value="Response_reg"/>
    <property type="match status" value="1"/>
</dbReference>
<keyword evidence="2" id="KW-0805">Transcription regulation</keyword>
<dbReference type="SMART" id="SM00421">
    <property type="entry name" value="HTH_LUXR"/>
    <property type="match status" value="1"/>
</dbReference>
<reference evidence="8 9" key="1">
    <citation type="submission" date="2020-08" db="EMBL/GenBank/DDBJ databases">
        <title>Sequencing the genomes of 1000 actinobacteria strains.</title>
        <authorList>
            <person name="Klenk H.-P."/>
        </authorList>
    </citation>
    <scope>NUCLEOTIDE SEQUENCE [LARGE SCALE GENOMIC DNA]</scope>
    <source>
        <strain evidence="8 9">DSM 45790</strain>
    </source>
</reference>
<evidence type="ECO:0000313" key="9">
    <source>
        <dbReference type="Proteomes" id="UP000588112"/>
    </source>
</evidence>
<dbReference type="SUPFAM" id="SSF52172">
    <property type="entry name" value="CheY-like"/>
    <property type="match status" value="1"/>
</dbReference>
<dbReference type="EMBL" id="JACHBR010000001">
    <property type="protein sequence ID" value="MBB5625850.1"/>
    <property type="molecule type" value="Genomic_DNA"/>
</dbReference>
<dbReference type="RefSeq" id="WP_184609357.1">
    <property type="nucleotide sequence ID" value="NZ_BOOS01000037.1"/>
</dbReference>
<keyword evidence="4" id="KW-0804">Transcription</keyword>
<dbReference type="Pfam" id="PF00196">
    <property type="entry name" value="GerE"/>
    <property type="match status" value="1"/>
</dbReference>
<keyword evidence="1 5" id="KW-0597">Phosphoprotein</keyword>
<dbReference type="SUPFAM" id="SSF46894">
    <property type="entry name" value="C-terminal effector domain of the bipartite response regulators"/>
    <property type="match status" value="1"/>
</dbReference>
<evidence type="ECO:0000256" key="1">
    <source>
        <dbReference type="ARBA" id="ARBA00022553"/>
    </source>
</evidence>
<dbReference type="AlphaFoldDB" id="A0A7W8Z1V5"/>
<dbReference type="CDD" id="cd06170">
    <property type="entry name" value="LuxR_C_like"/>
    <property type="match status" value="1"/>
</dbReference>
<dbReference type="InterPro" id="IPR039420">
    <property type="entry name" value="WalR-like"/>
</dbReference>
<evidence type="ECO:0000259" key="7">
    <source>
        <dbReference type="PROSITE" id="PS50110"/>
    </source>
</evidence>
<name>A0A7W8Z1V5_9ACTN</name>
<proteinExistence type="predicted"/>
<evidence type="ECO:0000259" key="6">
    <source>
        <dbReference type="PROSITE" id="PS50043"/>
    </source>
</evidence>
<dbReference type="GO" id="GO:0000160">
    <property type="term" value="P:phosphorelay signal transduction system"/>
    <property type="evidence" value="ECO:0007669"/>
    <property type="project" value="InterPro"/>
</dbReference>
<gene>
    <name evidence="8" type="ORF">BJ981_001549</name>
</gene>
<dbReference type="PROSITE" id="PS50110">
    <property type="entry name" value="RESPONSE_REGULATORY"/>
    <property type="match status" value="1"/>
</dbReference>
<evidence type="ECO:0000256" key="2">
    <source>
        <dbReference type="ARBA" id="ARBA00023015"/>
    </source>
</evidence>
<dbReference type="GO" id="GO:0006355">
    <property type="term" value="P:regulation of DNA-templated transcription"/>
    <property type="evidence" value="ECO:0007669"/>
    <property type="project" value="InterPro"/>
</dbReference>
<feature type="domain" description="Response regulatory" evidence="7">
    <location>
        <begin position="3"/>
        <end position="119"/>
    </location>
</feature>
<dbReference type="InterPro" id="IPR000792">
    <property type="entry name" value="Tscrpt_reg_LuxR_C"/>
</dbReference>
<dbReference type="CDD" id="cd17535">
    <property type="entry name" value="REC_NarL-like"/>
    <property type="match status" value="1"/>
</dbReference>
<dbReference type="SMART" id="SM00448">
    <property type="entry name" value="REC"/>
    <property type="match status" value="1"/>
</dbReference>
<accession>A0A7W8Z1V5</accession>
<keyword evidence="3 8" id="KW-0238">DNA-binding</keyword>
<dbReference type="PANTHER" id="PTHR43214:SF24">
    <property type="entry name" value="TRANSCRIPTIONAL REGULATORY PROTEIN NARL-RELATED"/>
    <property type="match status" value="1"/>
</dbReference>